<dbReference type="FunFam" id="1.20.120.160:FF:000001">
    <property type="entry name" value="Histidine-containing phosphotransfer protein 1"/>
    <property type="match status" value="1"/>
</dbReference>
<comment type="caution">
    <text evidence="9">The sequence shown here is derived from an EMBL/GenBank/DDBJ whole genome shotgun (WGS) entry which is preliminary data.</text>
</comment>
<evidence type="ECO:0000313" key="10">
    <source>
        <dbReference type="Proteomes" id="UP000734854"/>
    </source>
</evidence>
<keyword evidence="4" id="KW-0539">Nucleus</keyword>
<dbReference type="Pfam" id="PF01627">
    <property type="entry name" value="Hpt"/>
    <property type="match status" value="1"/>
</dbReference>
<dbReference type="EMBL" id="JACMSC010000012">
    <property type="protein sequence ID" value="KAG6496514.1"/>
    <property type="molecule type" value="Genomic_DNA"/>
</dbReference>
<keyword evidence="2 7" id="KW-0932">Cytokinin signaling pathway</keyword>
<evidence type="ECO:0000256" key="5">
    <source>
        <dbReference type="ARBA" id="ARBA00057097"/>
    </source>
</evidence>
<feature type="domain" description="HPt" evidence="8">
    <location>
        <begin position="35"/>
        <end position="134"/>
    </location>
</feature>
<comment type="function">
    <text evidence="5">Functions as a two-component phosphorelay mediators between cytokinin sensor histidine kinases and response regulators (B-type ARRs). Plays an important role in propagating cytokinin signal transduction through the multistep His-to-Asp phosphorelay. Functions as a positive regulator of the cytokinin signaling pathway. May play a regulatory role in salt and drought tolerance during plant development.</text>
</comment>
<evidence type="ECO:0000259" key="8">
    <source>
        <dbReference type="PROSITE" id="PS50894"/>
    </source>
</evidence>
<dbReference type="AlphaFoldDB" id="A0A8J5G228"/>
<evidence type="ECO:0000256" key="4">
    <source>
        <dbReference type="ARBA" id="ARBA00023242"/>
    </source>
</evidence>
<keyword evidence="1" id="KW-0963">Cytoplasm</keyword>
<comment type="domain">
    <text evidence="7">Histidine-containing phosphotransfer domain (HPt) contains an active histidine that mediates the phosphotransfer.</text>
</comment>
<name>A0A8J5G228_ZINOF</name>
<dbReference type="OrthoDB" id="1673781at2759"/>
<keyword evidence="6" id="KW-0597">Phosphoprotein</keyword>
<reference evidence="9 10" key="1">
    <citation type="submission" date="2020-08" db="EMBL/GenBank/DDBJ databases">
        <title>Plant Genome Project.</title>
        <authorList>
            <person name="Zhang R.-G."/>
        </authorList>
    </citation>
    <scope>NUCLEOTIDE SEQUENCE [LARGE SCALE GENOMIC DNA]</scope>
    <source>
        <tissue evidence="9">Rhizome</tissue>
    </source>
</reference>
<accession>A0A8J5G228</accession>
<sequence length="146" mass="16873">MTPTEELNSLMNWMFSEGLLDQQFQQLQMLQDASNPDFVSEVITLFCKDSEIILAELTKLLNQPVVDFQKVDAYVHQLKGSSSSVGANNIKLACIHFRQFYEENNKEGCLSSLNAMEREYFRLKDKLGTMLQLEQRIQAYESNKHN</sequence>
<evidence type="ECO:0000256" key="1">
    <source>
        <dbReference type="ARBA" id="ARBA00022490"/>
    </source>
</evidence>
<proteinExistence type="predicted"/>
<comment type="subcellular location">
    <subcellularLocation>
        <location evidence="7">Cytoplasm</location>
        <location evidence="7">Cytosol</location>
    </subcellularLocation>
    <subcellularLocation>
        <location evidence="7">Nucleus</location>
    </subcellularLocation>
</comment>
<evidence type="ECO:0000256" key="3">
    <source>
        <dbReference type="ARBA" id="ARBA00023012"/>
    </source>
</evidence>
<protein>
    <recommendedName>
        <fullName evidence="7">Histidine-containing phosphotransfer protein</fullName>
    </recommendedName>
</protein>
<dbReference type="GO" id="GO:0043424">
    <property type="term" value="F:protein histidine kinase binding"/>
    <property type="evidence" value="ECO:0007669"/>
    <property type="project" value="UniProtKB-UniRule"/>
</dbReference>
<feature type="modified residue" description="Phosphohistidine" evidence="6">
    <location>
        <position position="76"/>
    </location>
</feature>
<gene>
    <name evidence="9" type="ORF">ZIOFF_044381</name>
</gene>
<dbReference type="GO" id="GO:0005634">
    <property type="term" value="C:nucleus"/>
    <property type="evidence" value="ECO:0007669"/>
    <property type="project" value="UniProtKB-SubCell"/>
</dbReference>
<dbReference type="CDD" id="cd00088">
    <property type="entry name" value="HPT"/>
    <property type="match status" value="1"/>
</dbReference>
<dbReference type="GO" id="GO:0080038">
    <property type="term" value="P:positive regulation of cytokinin-activated signaling pathway"/>
    <property type="evidence" value="ECO:0007669"/>
    <property type="project" value="UniProtKB-ARBA"/>
</dbReference>
<evidence type="ECO:0000313" key="9">
    <source>
        <dbReference type="EMBL" id="KAG6496514.1"/>
    </source>
</evidence>
<dbReference type="GO" id="GO:0005829">
    <property type="term" value="C:cytosol"/>
    <property type="evidence" value="ECO:0007669"/>
    <property type="project" value="UniProtKB-SubCell"/>
</dbReference>
<dbReference type="PANTHER" id="PTHR28242:SF30">
    <property type="entry name" value="HISTIDINE-CONTAINING PHOSPHOTRANSFER PROTEIN 2"/>
    <property type="match status" value="1"/>
</dbReference>
<dbReference type="InterPro" id="IPR008207">
    <property type="entry name" value="Sig_transdc_His_kin_Hpt_dom"/>
</dbReference>
<dbReference type="Proteomes" id="UP000734854">
    <property type="component" value="Unassembled WGS sequence"/>
</dbReference>
<dbReference type="InterPro" id="IPR045871">
    <property type="entry name" value="AHP1-5/YPD1"/>
</dbReference>
<dbReference type="PANTHER" id="PTHR28242">
    <property type="entry name" value="PHOSPHORELAY INTERMEDIATE PROTEIN YPD1"/>
    <property type="match status" value="1"/>
</dbReference>
<dbReference type="GO" id="GO:0000160">
    <property type="term" value="P:phosphorelay signal transduction system"/>
    <property type="evidence" value="ECO:0007669"/>
    <property type="project" value="UniProtKB-UniRule"/>
</dbReference>
<evidence type="ECO:0000256" key="6">
    <source>
        <dbReference type="PROSITE-ProRule" id="PRU00110"/>
    </source>
</evidence>
<evidence type="ECO:0000256" key="2">
    <source>
        <dbReference type="ARBA" id="ARBA00022864"/>
    </source>
</evidence>
<dbReference type="PROSITE" id="PS50894">
    <property type="entry name" value="HPT"/>
    <property type="match status" value="1"/>
</dbReference>
<evidence type="ECO:0000256" key="7">
    <source>
        <dbReference type="RuleBase" id="RU369004"/>
    </source>
</evidence>
<keyword evidence="3 7" id="KW-0902">Two-component regulatory system</keyword>
<organism evidence="9 10">
    <name type="scientific">Zingiber officinale</name>
    <name type="common">Ginger</name>
    <name type="synonym">Amomum zingiber</name>
    <dbReference type="NCBI Taxonomy" id="94328"/>
    <lineage>
        <taxon>Eukaryota</taxon>
        <taxon>Viridiplantae</taxon>
        <taxon>Streptophyta</taxon>
        <taxon>Embryophyta</taxon>
        <taxon>Tracheophyta</taxon>
        <taxon>Spermatophyta</taxon>
        <taxon>Magnoliopsida</taxon>
        <taxon>Liliopsida</taxon>
        <taxon>Zingiberales</taxon>
        <taxon>Zingiberaceae</taxon>
        <taxon>Zingiber</taxon>
    </lineage>
</organism>
<keyword evidence="10" id="KW-1185">Reference proteome</keyword>
<dbReference type="GO" id="GO:0009736">
    <property type="term" value="P:cytokinin-activated signaling pathway"/>
    <property type="evidence" value="ECO:0007669"/>
    <property type="project" value="UniProtKB-KW"/>
</dbReference>
<dbReference type="GO" id="GO:0009927">
    <property type="term" value="F:histidine phosphotransfer kinase activity"/>
    <property type="evidence" value="ECO:0007669"/>
    <property type="project" value="UniProtKB-UniRule"/>
</dbReference>